<dbReference type="EMBL" id="GL891302">
    <property type="protein sequence ID" value="EGO60726.1"/>
    <property type="molecule type" value="Genomic_DNA"/>
</dbReference>
<evidence type="ECO:0000313" key="5">
    <source>
        <dbReference type="Proteomes" id="UP000008065"/>
    </source>
</evidence>
<dbReference type="GO" id="GO:0009251">
    <property type="term" value="P:glucan catabolic process"/>
    <property type="evidence" value="ECO:0007669"/>
    <property type="project" value="TreeGrafter"/>
</dbReference>
<dbReference type="AlphaFoldDB" id="F8MDY9"/>
<feature type="region of interest" description="Disordered" evidence="1">
    <location>
        <begin position="431"/>
        <end position="487"/>
    </location>
</feature>
<feature type="region of interest" description="Disordered" evidence="1">
    <location>
        <begin position="553"/>
        <end position="639"/>
    </location>
</feature>
<feature type="compositionally biased region" description="Acidic residues" evidence="1">
    <location>
        <begin position="442"/>
        <end position="453"/>
    </location>
</feature>
<dbReference type="Gene3D" id="2.60.120.200">
    <property type="match status" value="1"/>
</dbReference>
<dbReference type="SUPFAM" id="SSF49899">
    <property type="entry name" value="Concanavalin A-like lectins/glucanases"/>
    <property type="match status" value="1"/>
</dbReference>
<evidence type="ECO:0000256" key="1">
    <source>
        <dbReference type="SAM" id="MobiDB-lite"/>
    </source>
</evidence>
<reference evidence="5" key="1">
    <citation type="journal article" date="2011" name="Genetics">
        <title>Massive changes in genome architecture accompany the transition to self-fertility in the filamentous fungus Neurospora tetrasperma.</title>
        <authorList>
            <person name="Ellison C.E."/>
            <person name="Stajich J.E."/>
            <person name="Jacobson D.J."/>
            <person name="Natvig D.O."/>
            <person name="Lapidus A."/>
            <person name="Foster B."/>
            <person name="Aerts A."/>
            <person name="Riley R."/>
            <person name="Lindquist E.A."/>
            <person name="Grigoriev I.V."/>
            <person name="Taylor J.W."/>
        </authorList>
    </citation>
    <scope>NUCLEOTIDE SEQUENCE [LARGE SCALE GENOMIC DNA]</scope>
    <source>
        <strain evidence="5">FGSC 2508 / P0657</strain>
    </source>
</reference>
<evidence type="ECO:0000313" key="4">
    <source>
        <dbReference type="EMBL" id="EGO60726.1"/>
    </source>
</evidence>
<name>F8MDY9_NEUT8</name>
<dbReference type="InterPro" id="IPR000757">
    <property type="entry name" value="Beta-glucanase-like"/>
</dbReference>
<feature type="chain" id="PRO_5003375098" description="GH16 domain-containing protein" evidence="2">
    <location>
        <begin position="22"/>
        <end position="712"/>
    </location>
</feature>
<dbReference type="InterPro" id="IPR013320">
    <property type="entry name" value="ConA-like_dom_sf"/>
</dbReference>
<dbReference type="VEuPathDB" id="FungiDB:NEUTE1DRAFT_76114"/>
<evidence type="ECO:0000256" key="2">
    <source>
        <dbReference type="SAM" id="SignalP"/>
    </source>
</evidence>
<feature type="compositionally biased region" description="Polar residues" evidence="1">
    <location>
        <begin position="464"/>
        <end position="478"/>
    </location>
</feature>
<dbReference type="HOGENOM" id="CLU_010577_0_0_1"/>
<feature type="compositionally biased region" description="Low complexity" evidence="1">
    <location>
        <begin position="600"/>
        <end position="611"/>
    </location>
</feature>
<keyword evidence="2" id="KW-0732">Signal</keyword>
<dbReference type="RefSeq" id="XP_009847947.1">
    <property type="nucleotide sequence ID" value="XM_009849645.1"/>
</dbReference>
<sequence>MAPSMFKLGAVALAYTFGVSALSSPASGKTYQLSESYNSANFAEKFNFFEGGHDEKVKDPNSGFVKYLGKDAAVSSGLFKTEGDDVRIGVDSTTSGVAGRKSVRLESTATYNNGLFIAKFSHFPKPVCGAWPAFWMVGDNWPEDGEVDIYEMWSLSDRNMITYHTGKPDKVGECLLDPDTHTEVSQTFNCDNSALGQWVNQGCGVMESTGQWGNPEGGVYAFEWTDEHLSVWSWATEPADIENGTPDPATWGKPHMSVTSKTCDVERGFKDLRFILNINFCGDAAGPQFGNDARCAAKANSCDAYVSNNPQDFEDVYWKIKYIDVYQLQQALPSTTSSAISSSTTSSAISSSTTSSAISSTVTSSFVSVVSSSAVSSSEVVSSSSAVVSASASAVRSPEVVSGTKIFSNIASTSVVASGSDVVSITATSSAALPSGTNGTTDCDDEDEGENDDYSGIFAPGGSATETGSSPVITSAPSGPSAGFHGNSSTGVGIFPNSTITAPQEWTTSTVYATSYYTVTSCAATVTNCPARVVTSVIAISTTVCPVTQHPAPTNAPGGGNGVPVVSGGSNNGNGNGEGVPPAATGSAPSTGSGSGSGSGSSEVPVPSGSAPGSGNGTGNGNGSGPLPTVTLPGNNNGAVDSTFSAPLVSNTGLPDSPAGSSSSSHYSLSIAQPPLATATEDAPVIAGAGKNALMSVGVAGVVAGVAALLAL</sequence>
<keyword evidence="5" id="KW-1185">Reference proteome</keyword>
<dbReference type="Proteomes" id="UP000008065">
    <property type="component" value="Unassembled WGS sequence"/>
</dbReference>
<dbReference type="KEGG" id="nte:NEUTE1DRAFT76114"/>
<protein>
    <recommendedName>
        <fullName evidence="3">GH16 domain-containing protein</fullName>
    </recommendedName>
</protein>
<dbReference type="PANTHER" id="PTHR10963:SF24">
    <property type="entry name" value="GLYCOSIDASE C21B10.07-RELATED"/>
    <property type="match status" value="1"/>
</dbReference>
<dbReference type="PANTHER" id="PTHR10963">
    <property type="entry name" value="GLYCOSYL HYDROLASE-RELATED"/>
    <property type="match status" value="1"/>
</dbReference>
<accession>F8MDY9</accession>
<dbReference type="GO" id="GO:0004553">
    <property type="term" value="F:hydrolase activity, hydrolyzing O-glycosyl compounds"/>
    <property type="evidence" value="ECO:0007669"/>
    <property type="project" value="InterPro"/>
</dbReference>
<organism evidence="4 5">
    <name type="scientific">Neurospora tetrasperma (strain FGSC 2508 / ATCC MYA-4615 / P0657)</name>
    <dbReference type="NCBI Taxonomy" id="510951"/>
    <lineage>
        <taxon>Eukaryota</taxon>
        <taxon>Fungi</taxon>
        <taxon>Dikarya</taxon>
        <taxon>Ascomycota</taxon>
        <taxon>Pezizomycotina</taxon>
        <taxon>Sordariomycetes</taxon>
        <taxon>Sordariomycetidae</taxon>
        <taxon>Sordariales</taxon>
        <taxon>Sordariaceae</taxon>
        <taxon>Neurospora</taxon>
    </lineage>
</organism>
<dbReference type="OrthoDB" id="192832at2759"/>
<feature type="signal peptide" evidence="2">
    <location>
        <begin position="1"/>
        <end position="21"/>
    </location>
</feature>
<proteinExistence type="predicted"/>
<gene>
    <name evidence="4" type="ORF">NEUTE1DRAFT_76114</name>
</gene>
<feature type="compositionally biased region" description="Low complexity" evidence="1">
    <location>
        <begin position="579"/>
        <end position="592"/>
    </location>
</feature>
<evidence type="ECO:0000259" key="3">
    <source>
        <dbReference type="PROSITE" id="PS51762"/>
    </source>
</evidence>
<dbReference type="InterPro" id="IPR050546">
    <property type="entry name" value="Glycosyl_Hydrlase_16"/>
</dbReference>
<feature type="domain" description="GH16" evidence="3">
    <location>
        <begin position="24"/>
        <end position="274"/>
    </location>
</feature>
<feature type="compositionally biased region" description="Gly residues" evidence="1">
    <location>
        <begin position="612"/>
        <end position="624"/>
    </location>
</feature>
<dbReference type="CDD" id="cd02181">
    <property type="entry name" value="GH16_fungal_Lam16A_glucanase"/>
    <property type="match status" value="1"/>
</dbReference>
<dbReference type="Pfam" id="PF26113">
    <property type="entry name" value="GH16_XgeA"/>
    <property type="match status" value="1"/>
</dbReference>
<dbReference type="PROSITE" id="PS51762">
    <property type="entry name" value="GH16_2"/>
    <property type="match status" value="1"/>
</dbReference>
<dbReference type="GeneID" id="20829864"/>